<dbReference type="CDD" id="cd03019">
    <property type="entry name" value="DsbA_DsbA"/>
    <property type="match status" value="1"/>
</dbReference>
<feature type="compositionally biased region" description="Basic and acidic residues" evidence="2">
    <location>
        <begin position="41"/>
        <end position="53"/>
    </location>
</feature>
<dbReference type="PANTHER" id="PTHR35891:SF3">
    <property type="entry name" value="THIOL:DISULFIDE INTERCHANGE PROTEIN DSBL"/>
    <property type="match status" value="1"/>
</dbReference>
<keyword evidence="1" id="KW-0732">Signal</keyword>
<evidence type="ECO:0000313" key="5">
    <source>
        <dbReference type="Proteomes" id="UP001239782"/>
    </source>
</evidence>
<gene>
    <name evidence="4" type="ORF">Q9312_06710</name>
</gene>
<dbReference type="InterPro" id="IPR013766">
    <property type="entry name" value="Thioredoxin_domain"/>
</dbReference>
<dbReference type="InterPro" id="IPR036249">
    <property type="entry name" value="Thioredoxin-like_sf"/>
</dbReference>
<dbReference type="PROSITE" id="PS51257">
    <property type="entry name" value="PROKAR_LIPOPROTEIN"/>
    <property type="match status" value="1"/>
</dbReference>
<sequence>MRILTIALLSFVLLACQSESETNKPNATEEKQAPTSTATPKKSDDHAGDDHSGHAHAQTDQPIFSELEVQDQCAQPTVIEFFAYQCPHCYKLEEHAKKWLANKADDVVFISVPTDLGRQEFTQFVAAHYVAERLGVLEQIKPLLFGVIHEGKQINNILEAFVEAGADKAEVEKAFQDVDYIKKRFDEGFELMKRYKVSSVPSVLVNYQYMTDVSKAGGYDKVFNVVDETLAKPTKCTDFSKP</sequence>
<dbReference type="InterPro" id="IPR050824">
    <property type="entry name" value="Thiol_disulfide_DsbA"/>
</dbReference>
<accession>A0AA51X855</accession>
<dbReference type="PROSITE" id="PS51352">
    <property type="entry name" value="THIOREDOXIN_2"/>
    <property type="match status" value="1"/>
</dbReference>
<dbReference type="AlphaFoldDB" id="A0AA51X855"/>
<protein>
    <submittedName>
        <fullName evidence="4">Thiol:disulfide interchange protein DsbA/DsbL</fullName>
    </submittedName>
</protein>
<evidence type="ECO:0000256" key="1">
    <source>
        <dbReference type="ARBA" id="ARBA00022729"/>
    </source>
</evidence>
<proteinExistence type="predicted"/>
<dbReference type="InterPro" id="IPR012336">
    <property type="entry name" value="Thioredoxin-like_fold"/>
</dbReference>
<feature type="domain" description="Thioredoxin" evidence="3">
    <location>
        <begin position="27"/>
        <end position="183"/>
    </location>
</feature>
<feature type="region of interest" description="Disordered" evidence="2">
    <location>
        <begin position="22"/>
        <end position="57"/>
    </location>
</feature>
<reference evidence="4 5" key="1">
    <citation type="submission" date="2023-08" db="EMBL/GenBank/DDBJ databases">
        <title>Pleionea litopenaei sp. nov., isolated from stomach of juvenile Litopenaeus vannamei.</title>
        <authorList>
            <person name="Rho A.M."/>
            <person name="Hwang C.Y."/>
        </authorList>
    </citation>
    <scope>NUCLEOTIDE SEQUENCE [LARGE SCALE GENOMIC DNA]</scope>
    <source>
        <strain evidence="4 5">HL-JVS1</strain>
    </source>
</reference>
<dbReference type="RefSeq" id="WP_309203816.1">
    <property type="nucleotide sequence ID" value="NZ_CP133548.1"/>
</dbReference>
<dbReference type="Pfam" id="PF13462">
    <property type="entry name" value="Thioredoxin_4"/>
    <property type="match status" value="1"/>
</dbReference>
<dbReference type="KEGG" id="plei:Q9312_06710"/>
<dbReference type="InterPro" id="IPR023205">
    <property type="entry name" value="DsbA/DsbL"/>
</dbReference>
<evidence type="ECO:0000256" key="2">
    <source>
        <dbReference type="SAM" id="MobiDB-lite"/>
    </source>
</evidence>
<dbReference type="PANTHER" id="PTHR35891">
    <property type="entry name" value="THIOL:DISULFIDE INTERCHANGE PROTEIN DSBA"/>
    <property type="match status" value="1"/>
</dbReference>
<dbReference type="Gene3D" id="3.40.30.10">
    <property type="entry name" value="Glutaredoxin"/>
    <property type="match status" value="1"/>
</dbReference>
<name>A0AA51X855_9GAMM</name>
<organism evidence="4 5">
    <name type="scientific">Pleionea litopenaei</name>
    <dbReference type="NCBI Taxonomy" id="3070815"/>
    <lineage>
        <taxon>Bacteria</taxon>
        <taxon>Pseudomonadati</taxon>
        <taxon>Pseudomonadota</taxon>
        <taxon>Gammaproteobacteria</taxon>
        <taxon>Oceanospirillales</taxon>
        <taxon>Pleioneaceae</taxon>
        <taxon>Pleionea</taxon>
    </lineage>
</organism>
<dbReference type="Proteomes" id="UP001239782">
    <property type="component" value="Chromosome"/>
</dbReference>
<evidence type="ECO:0000259" key="3">
    <source>
        <dbReference type="PROSITE" id="PS51352"/>
    </source>
</evidence>
<dbReference type="SUPFAM" id="SSF52833">
    <property type="entry name" value="Thioredoxin-like"/>
    <property type="match status" value="1"/>
</dbReference>
<keyword evidence="5" id="KW-1185">Reference proteome</keyword>
<evidence type="ECO:0000313" key="4">
    <source>
        <dbReference type="EMBL" id="WMS88599.1"/>
    </source>
</evidence>
<dbReference type="EMBL" id="CP133548">
    <property type="protein sequence ID" value="WMS88599.1"/>
    <property type="molecule type" value="Genomic_DNA"/>
</dbReference>